<proteinExistence type="predicted"/>
<dbReference type="EMBL" id="VXIV02001067">
    <property type="protein sequence ID" value="KAF6034463.1"/>
    <property type="molecule type" value="Genomic_DNA"/>
</dbReference>
<dbReference type="InterPro" id="IPR012677">
    <property type="entry name" value="Nucleotide-bd_a/b_plait_sf"/>
</dbReference>
<dbReference type="PROSITE" id="PS50102">
    <property type="entry name" value="RRM"/>
    <property type="match status" value="2"/>
</dbReference>
<feature type="region of interest" description="Disordered" evidence="4">
    <location>
        <begin position="1"/>
        <end position="99"/>
    </location>
</feature>
<dbReference type="PANTHER" id="PTHR23189">
    <property type="entry name" value="RNA RECOGNITION MOTIF-CONTAINING"/>
    <property type="match status" value="1"/>
</dbReference>
<comment type="caution">
    <text evidence="6">The sequence shown here is derived from an EMBL/GenBank/DDBJ whole genome shotgun (WGS) entry which is preliminary data.</text>
</comment>
<keyword evidence="2 3" id="KW-0694">RNA-binding</keyword>
<keyword evidence="7" id="KW-1185">Reference proteome</keyword>
<evidence type="ECO:0000313" key="7">
    <source>
        <dbReference type="Proteomes" id="UP000593567"/>
    </source>
</evidence>
<evidence type="ECO:0000313" key="6">
    <source>
        <dbReference type="EMBL" id="KAF6034463.1"/>
    </source>
</evidence>
<evidence type="ECO:0000256" key="4">
    <source>
        <dbReference type="SAM" id="MobiDB-lite"/>
    </source>
</evidence>
<feature type="domain" description="RRM" evidence="5">
    <location>
        <begin position="183"/>
        <end position="252"/>
    </location>
</feature>
<dbReference type="SUPFAM" id="SSF54928">
    <property type="entry name" value="RNA-binding domain, RBD"/>
    <property type="match status" value="1"/>
</dbReference>
<dbReference type="SMART" id="SM00360">
    <property type="entry name" value="RRM"/>
    <property type="match status" value="2"/>
</dbReference>
<dbReference type="Pfam" id="PF00076">
    <property type="entry name" value="RRM_1"/>
    <property type="match status" value="2"/>
</dbReference>
<dbReference type="Gene3D" id="3.30.70.330">
    <property type="match status" value="2"/>
</dbReference>
<reference evidence="6" key="1">
    <citation type="submission" date="2020-06" db="EMBL/GenBank/DDBJ databases">
        <title>Draft genome of Bugula neritina, a colonial animal packing powerful symbionts and potential medicines.</title>
        <authorList>
            <person name="Rayko M."/>
        </authorList>
    </citation>
    <scope>NUCLEOTIDE SEQUENCE [LARGE SCALE GENOMIC DNA]</scope>
    <source>
        <strain evidence="6">Kwan_BN1</strain>
    </source>
</reference>
<accession>A0A7J7K8B1</accession>
<sequence>MSSDGNRFSGNAGYQNRGNYNQNRNRNHEDRNRFSNSDSQNKSEMPSKEVKTEPKAASSETSQKTFTKPNDAAANGQSGTAKEGVKTDPAVSKAGSLNNDPKRKFTGRCRLFFGNIPVSLSEEEFVNIIKPYGETEDLFLNAKKGFGFVKLETRAAAEACKNGLDGIELQNRSLRVRFATHSAALHVKNLSQHCTNESLEQAFSYFGPVERAVVVVDDRGKPQGTGIVEFSRRASYLKALETISKGVFLLSK</sequence>
<dbReference type="InterPro" id="IPR035979">
    <property type="entry name" value="RBD_domain_sf"/>
</dbReference>
<feature type="domain" description="RRM" evidence="5">
    <location>
        <begin position="109"/>
        <end position="181"/>
    </location>
</feature>
<evidence type="ECO:0000259" key="5">
    <source>
        <dbReference type="PROSITE" id="PS50102"/>
    </source>
</evidence>
<feature type="compositionally biased region" description="Low complexity" evidence="4">
    <location>
        <begin position="10"/>
        <end position="24"/>
    </location>
</feature>
<feature type="compositionally biased region" description="Basic and acidic residues" evidence="4">
    <location>
        <begin position="45"/>
        <end position="54"/>
    </location>
</feature>
<dbReference type="FunFam" id="3.30.70.330:FF:000043">
    <property type="entry name" value="paraspeckle component 1 isoform X1"/>
    <property type="match status" value="1"/>
</dbReference>
<protein>
    <submittedName>
        <fullName evidence="6">PSPC1</fullName>
    </submittedName>
</protein>
<dbReference type="Proteomes" id="UP000593567">
    <property type="component" value="Unassembled WGS sequence"/>
</dbReference>
<organism evidence="6 7">
    <name type="scientific">Bugula neritina</name>
    <name type="common">Brown bryozoan</name>
    <name type="synonym">Sertularia neritina</name>
    <dbReference type="NCBI Taxonomy" id="10212"/>
    <lineage>
        <taxon>Eukaryota</taxon>
        <taxon>Metazoa</taxon>
        <taxon>Spiralia</taxon>
        <taxon>Lophotrochozoa</taxon>
        <taxon>Bryozoa</taxon>
        <taxon>Gymnolaemata</taxon>
        <taxon>Cheilostomatida</taxon>
        <taxon>Flustrina</taxon>
        <taxon>Buguloidea</taxon>
        <taxon>Bugulidae</taxon>
        <taxon>Bugula</taxon>
    </lineage>
</organism>
<evidence type="ECO:0000256" key="1">
    <source>
        <dbReference type="ARBA" id="ARBA00022737"/>
    </source>
</evidence>
<dbReference type="InterPro" id="IPR000504">
    <property type="entry name" value="RRM_dom"/>
</dbReference>
<evidence type="ECO:0000256" key="2">
    <source>
        <dbReference type="ARBA" id="ARBA00022884"/>
    </source>
</evidence>
<dbReference type="GO" id="GO:0003723">
    <property type="term" value="F:RNA binding"/>
    <property type="evidence" value="ECO:0007669"/>
    <property type="project" value="UniProtKB-UniRule"/>
</dbReference>
<keyword evidence="1" id="KW-0677">Repeat</keyword>
<dbReference type="AlphaFoldDB" id="A0A7J7K8B1"/>
<name>A0A7J7K8B1_BUGNE</name>
<feature type="compositionally biased region" description="Polar residues" evidence="4">
    <location>
        <begin position="34"/>
        <end position="44"/>
    </location>
</feature>
<evidence type="ECO:0000256" key="3">
    <source>
        <dbReference type="PROSITE-ProRule" id="PRU00176"/>
    </source>
</evidence>
<feature type="compositionally biased region" description="Polar residues" evidence="4">
    <location>
        <begin position="58"/>
        <end position="68"/>
    </location>
</feature>
<dbReference type="OrthoDB" id="10067824at2759"/>
<gene>
    <name evidence="6" type="ORF">EB796_007239</name>
</gene>